<dbReference type="EMBL" id="JADQTO010000038">
    <property type="protein sequence ID" value="MBG0568454.1"/>
    <property type="molecule type" value="Genomic_DNA"/>
</dbReference>
<accession>A0A931G7N9</accession>
<dbReference type="Proteomes" id="UP000598146">
    <property type="component" value="Unassembled WGS sequence"/>
</dbReference>
<evidence type="ECO:0000313" key="1">
    <source>
        <dbReference type="EMBL" id="MBG0568454.1"/>
    </source>
</evidence>
<keyword evidence="2" id="KW-1185">Reference proteome</keyword>
<protein>
    <submittedName>
        <fullName evidence="1">Uncharacterized protein</fullName>
    </submittedName>
</protein>
<proteinExistence type="predicted"/>
<reference evidence="1" key="1">
    <citation type="submission" date="2020-11" db="EMBL/GenBank/DDBJ databases">
        <title>Isolation and identification of active actinomycetes.</title>
        <authorList>
            <person name="Sun X."/>
        </authorList>
    </citation>
    <scope>NUCLEOTIDE SEQUENCE</scope>
    <source>
        <strain evidence="1">NEAU-A11</strain>
    </source>
</reference>
<dbReference type="AlphaFoldDB" id="A0A931G7N9"/>
<sequence>MVEVVRSVPLPSLVPQLRMPDRVGWRRQVQRAPQPREPLPLPAPPLLVGRDVVFGMCRLDDKGRVSDLTVMAASGWSPGVRVGFAVSRGVVVVTAQEQGRQAICPRGCLRLPTTVRRAIGVYRSERVLLAALPERQRLIVHSSAKLDQLTAAVHTEALVGER</sequence>
<gene>
    <name evidence="1" type="ORF">I4J89_44230</name>
</gene>
<comment type="caution">
    <text evidence="1">The sequence shown here is derived from an EMBL/GenBank/DDBJ whole genome shotgun (WGS) entry which is preliminary data.</text>
</comment>
<dbReference type="RefSeq" id="WP_196420224.1">
    <property type="nucleotide sequence ID" value="NZ_JADQTO010000038.1"/>
</dbReference>
<organism evidence="1 2">
    <name type="scientific">Actinoplanes aureus</name>
    <dbReference type="NCBI Taxonomy" id="2792083"/>
    <lineage>
        <taxon>Bacteria</taxon>
        <taxon>Bacillati</taxon>
        <taxon>Actinomycetota</taxon>
        <taxon>Actinomycetes</taxon>
        <taxon>Micromonosporales</taxon>
        <taxon>Micromonosporaceae</taxon>
        <taxon>Actinoplanes</taxon>
    </lineage>
</organism>
<evidence type="ECO:0000313" key="2">
    <source>
        <dbReference type="Proteomes" id="UP000598146"/>
    </source>
</evidence>
<name>A0A931G7N9_9ACTN</name>